<evidence type="ECO:0000256" key="6">
    <source>
        <dbReference type="ARBA" id="ARBA00023157"/>
    </source>
</evidence>
<feature type="domain" description="Ig-like" evidence="9">
    <location>
        <begin position="1828"/>
        <end position="1926"/>
    </location>
</feature>
<comment type="caution">
    <text evidence="10">The sequence shown here is derived from an EMBL/GenBank/DDBJ whole genome shotgun (WGS) entry which is preliminary data.</text>
</comment>
<proteinExistence type="predicted"/>
<keyword evidence="8" id="KW-0393">Immunoglobulin domain</keyword>
<feature type="domain" description="Ig-like" evidence="9">
    <location>
        <begin position="154"/>
        <end position="240"/>
    </location>
</feature>
<evidence type="ECO:0000313" key="10">
    <source>
        <dbReference type="EMBL" id="KAJ7365772.1"/>
    </source>
</evidence>
<dbReference type="InterPro" id="IPR007110">
    <property type="entry name" value="Ig-like_dom"/>
</dbReference>
<feature type="domain" description="Ig-like" evidence="9">
    <location>
        <begin position="1503"/>
        <end position="1607"/>
    </location>
</feature>
<dbReference type="SMART" id="SM00408">
    <property type="entry name" value="IGc2"/>
    <property type="match status" value="20"/>
</dbReference>
<feature type="domain" description="Ig-like" evidence="9">
    <location>
        <begin position="2061"/>
        <end position="2146"/>
    </location>
</feature>
<dbReference type="Pfam" id="PF07679">
    <property type="entry name" value="I-set"/>
    <property type="match status" value="18"/>
</dbReference>
<feature type="domain" description="Ig-like" evidence="9">
    <location>
        <begin position="1203"/>
        <end position="1305"/>
    </location>
</feature>
<dbReference type="FunFam" id="2.60.40.10:FF:000032">
    <property type="entry name" value="palladin isoform X1"/>
    <property type="match status" value="5"/>
</dbReference>
<dbReference type="SMART" id="SM00406">
    <property type="entry name" value="IGv"/>
    <property type="match status" value="11"/>
</dbReference>
<evidence type="ECO:0000256" key="2">
    <source>
        <dbReference type="ARBA" id="ARBA00022475"/>
    </source>
</evidence>
<dbReference type="InterPro" id="IPR013098">
    <property type="entry name" value="Ig_I-set"/>
</dbReference>
<keyword evidence="2" id="KW-1003">Cell membrane</keyword>
<gene>
    <name evidence="10" type="primary">HMCN1_2</name>
    <name evidence="10" type="ORF">OS493_002489</name>
</gene>
<reference evidence="10" key="1">
    <citation type="submission" date="2023-01" db="EMBL/GenBank/DDBJ databases">
        <title>Genome assembly of the deep-sea coral Lophelia pertusa.</title>
        <authorList>
            <person name="Herrera S."/>
            <person name="Cordes E."/>
        </authorList>
    </citation>
    <scope>NUCLEOTIDE SEQUENCE</scope>
    <source>
        <strain evidence="10">USNM1676648</strain>
        <tissue evidence="10">Polyp</tissue>
    </source>
</reference>
<dbReference type="FunFam" id="2.60.40.10:FF:000107">
    <property type="entry name" value="Myosin, light chain kinase a"/>
    <property type="match status" value="3"/>
</dbReference>
<feature type="domain" description="Ig-like" evidence="9">
    <location>
        <begin position="884"/>
        <end position="981"/>
    </location>
</feature>
<dbReference type="InterPro" id="IPR013783">
    <property type="entry name" value="Ig-like_fold"/>
</dbReference>
<comment type="subcellular location">
    <subcellularLocation>
        <location evidence="1">Cell membrane</location>
    </subcellularLocation>
</comment>
<dbReference type="GO" id="GO:0005886">
    <property type="term" value="C:plasma membrane"/>
    <property type="evidence" value="ECO:0007669"/>
    <property type="project" value="UniProtKB-SubCell"/>
</dbReference>
<keyword evidence="6" id="KW-1015">Disulfide bond</keyword>
<sequence>MGAFRVNYGLFMRVSFTITFTGPSKPNVKIPKKPKTIKAQDRNPITLTIGDNVTAITNTSITIQCHTSGVPTPSVTWTKDDQDIPSDGRYTVQDDGSLLISEADEEDTARYTCTADSVAGKDSASSTVQIVEPVKPAIEVRKMGQKIPVGDGSPVTMNVGDNVTAASNTTITIRCPVSGVPTPFVTWLKDGVQIIEQDRIVFIADNNSLVIEGAVVMDSAKYTCRVQSVFGKDEFSSTVTIIDPVRPQIASSLGDVTSFSQDPVNITIGQNLLTVIDTKLTVYCAATGIPVPKITWSRGNETLPSDGRMSVKNGTLGIIELETSDSGNYTCSAENTAGTASVSSNVAVAVPTPPEIIRTGIKDLQVLKPKSIEAVIGSTVLSISDNNVSLSCGVTGFPTPTVQWTKDGVLLQAEESILSLSSVDVDDTGLYTCTATSPLGSFDSQSTNLTQGLSLALQLPKITTDKENVEVLKIENVSVTVGGMVTTLNGNRVRFLCEVSGVPAPQITWERDGVEVQRDGKFYSIETAAKDDSGSYTCIASNIAGEVKSTSQLNVLVGSSPKIDASYESQIHLRIDFFAITIGTNLTTLASSGLEISCPASGFPKPTIQWYREGVPVEPSMMLNVDEDTGTLFTMSISYRKRGTFACKASNALGSVSASSFISVLVPAAPQINVSRVAVRSLDRRDPVSIRVGQTLSVLSGTKVSIECPVSGVPKPDVTWSRQDNKMDTDGHVLVKKSLLIINNVTREDTGVYLCKAVNFAGEVVASSMVNVTKTSSPVISTADKSLQILQSGSFTVDVGSSVTTVAGNALSIRCNATGVPTPQIVWSKDGSSLDAKGSLFILSSLNSSDSGRYQCVASNIDGADKQDIRIDVLDGSAPVITSPEESIVAVSGEKEVKIVIGGNVTTVIGTSVEIFCPVTALPNATITWLFNGSSVDEKNIRFSSKNAALTLLGVTPEDIGSYTCFANNSYGADTKTTFLSLIIPVEPKILSSNKNVKDFKSVRHKLVIGDNLETLEGSTVYIRCPATGNPAPKIEWKKSGILVPSSSSVQIVNNTLVLFDVAWSDSGSYSCTATNGAGSDDKSTYLNLMAPEKPSIRGDPIEVESYDGQPITVAVGSTLKVLMKTTVNIQCVASGIPEPSVFWNSSSDMQPANKYDVNQRGRLLTIHDVDTSDSGKYLCSAVNKAGEVSRAAVLEVVEPALPKISSSDAIVSWYNREHRVLPVGGTVEVLSGTEVTLTCKYSAFPEPEVEWIVLDEEGDPLPDAGYEIINGSLVLMALQPSDSAQYVCSVKNVAGTASASTTLKVIDPQPPSIRSSQESIESLSDRAPVKATAGSVVTVLSGTRVTITCSADGMPTPSVAWSRGEELIHTSSADNMTAAQSGILTIEVATTDDTGDYLCTAMSEVGVDQESTKITVIEPSKPIIRQPEVDKIPLTNNTSVQVSIGSDVTVLTQTRVNVTCDVSGVPKPKERGGCWSGHLSGQNLAGKATRSTNIDVIEPAIPRITSDTGTIDALDKRQAVSGSVGLTVQTFTATSLTLKCYTEGSPKPTVSWSKNGQALESKGRISISNDGSVTIKNTRMEDTGRYKCSAKNVIGETSAASSVFIRAPMSPKIRKSKSYIIWYEKQPFKGKVGDNLTTLKGRKLTLTCPAVGLPKPAIAWYRGGMRMKSGKNYLVIGQTLIMNKLDPMDTDRYTCVARNFAGVKTATTTLKVHEPMAPDIMSAYGSRDSLQDRRHFNVTIGEDISILRGSPLTIKCPVVGVPEPKIMWIKDRKMLTSNDRMDMDCIGILNIHKLELEDSGDYVCSAQSFLGMDIAFSAVTVVDAIKPTVDISGRVYISGGSLVDMRVGDNLTAILTTPVNINCTAKGVPKPIMIWKMNGQQLGNGGNYKTDNNGTLAIKGVQDPGQFTCVAENFVGQDDASSFINLLDPTKPVIIIPEKTTTIEAQDRSPINMTIGDNVTALTDTRITIQCPTSGTPTPTVTWTKDDQDISSGGRYTVQDDGSLLINKADEEDTARYTCTADSAVGKDSASSTVKIVEPTKPVVEVPETGQKIPVGDGSPVTMNVGDNVTAASNTTITIRCPVSGVPTPAVTWQKDGVEITPGDGFMITSDKSLVIEAAASEDSARYTCRVRGLTGTDSASSTVEIIGPSKPKVDNPAKPQTIEAKDRSPITVTIGDNVTAITNTSVTIQCPTSGVPTPTVTWTKDGNEIIGNDKFTIKEDGSLLINGANEDDTARYTCTADSVAGEDSASSTVQIVGEHTD</sequence>
<feature type="domain" description="Ig-like" evidence="9">
    <location>
        <begin position="1329"/>
        <end position="1416"/>
    </location>
</feature>
<feature type="domain" description="Ig-like" evidence="9">
    <location>
        <begin position="1719"/>
        <end position="1823"/>
    </location>
</feature>
<evidence type="ECO:0000313" key="11">
    <source>
        <dbReference type="Proteomes" id="UP001163046"/>
    </source>
</evidence>
<feature type="domain" description="Ig-like" evidence="9">
    <location>
        <begin position="247"/>
        <end position="347"/>
    </location>
</feature>
<evidence type="ECO:0000256" key="3">
    <source>
        <dbReference type="ARBA" id="ARBA00022729"/>
    </source>
</evidence>
<feature type="domain" description="Ig-like" evidence="9">
    <location>
        <begin position="561"/>
        <end position="663"/>
    </location>
</feature>
<protein>
    <submittedName>
        <fullName evidence="10">Hemicentin-1</fullName>
    </submittedName>
</protein>
<dbReference type="EMBL" id="MU827302">
    <property type="protein sequence ID" value="KAJ7365772.1"/>
    <property type="molecule type" value="Genomic_DNA"/>
</dbReference>
<feature type="domain" description="Ig-like" evidence="9">
    <location>
        <begin position="460"/>
        <end position="554"/>
    </location>
</feature>
<dbReference type="Pfam" id="PF13927">
    <property type="entry name" value="Ig_3"/>
    <property type="match status" value="2"/>
</dbReference>
<dbReference type="FunFam" id="2.60.40.10:FF:000005">
    <property type="entry name" value="Neuronal cell adhesion molecule"/>
    <property type="match status" value="1"/>
</dbReference>
<evidence type="ECO:0000259" key="9">
    <source>
        <dbReference type="PROSITE" id="PS50835"/>
    </source>
</evidence>
<feature type="domain" description="Ig-like" evidence="9">
    <location>
        <begin position="2161"/>
        <end position="2256"/>
    </location>
</feature>
<feature type="domain" description="Ig-like" evidence="9">
    <location>
        <begin position="1095"/>
        <end position="1196"/>
    </location>
</feature>
<dbReference type="Gene3D" id="2.60.40.10">
    <property type="entry name" value="Immunoglobulins"/>
    <property type="match status" value="20"/>
</dbReference>
<evidence type="ECO:0000256" key="7">
    <source>
        <dbReference type="ARBA" id="ARBA00023180"/>
    </source>
</evidence>
<feature type="domain" description="Ig-like" evidence="9">
    <location>
        <begin position="778"/>
        <end position="872"/>
    </location>
</feature>
<dbReference type="Proteomes" id="UP001163046">
    <property type="component" value="Unassembled WGS sequence"/>
</dbReference>
<evidence type="ECO:0000256" key="4">
    <source>
        <dbReference type="ARBA" id="ARBA00022737"/>
    </source>
</evidence>
<feature type="domain" description="Ig-like" evidence="9">
    <location>
        <begin position="687"/>
        <end position="773"/>
    </location>
</feature>
<dbReference type="PANTHER" id="PTHR12231:SF253">
    <property type="entry name" value="DPR-INTERACTING PROTEIN ETA, ISOFORM B-RELATED"/>
    <property type="match status" value="1"/>
</dbReference>
<evidence type="ECO:0000256" key="1">
    <source>
        <dbReference type="ARBA" id="ARBA00004236"/>
    </source>
</evidence>
<dbReference type="PANTHER" id="PTHR12231">
    <property type="entry name" value="CTX-RELATED TYPE I TRANSMEMBRANE PROTEIN"/>
    <property type="match status" value="1"/>
</dbReference>
<name>A0A9X0CM86_9CNID</name>
<dbReference type="SMART" id="SM00409">
    <property type="entry name" value="IG"/>
    <property type="match status" value="20"/>
</dbReference>
<dbReference type="InterPro" id="IPR013106">
    <property type="entry name" value="Ig_V-set"/>
</dbReference>
<dbReference type="CDD" id="cd00096">
    <property type="entry name" value="Ig"/>
    <property type="match status" value="2"/>
</dbReference>
<accession>A0A9X0CM86</accession>
<dbReference type="InterPro" id="IPR003598">
    <property type="entry name" value="Ig_sub2"/>
</dbReference>
<keyword evidence="7" id="KW-0325">Glycoprotein</keyword>
<keyword evidence="11" id="KW-1185">Reference proteome</keyword>
<dbReference type="InterPro" id="IPR003599">
    <property type="entry name" value="Ig_sub"/>
</dbReference>
<feature type="domain" description="Ig-like" evidence="9">
    <location>
        <begin position="1612"/>
        <end position="1712"/>
    </location>
</feature>
<evidence type="ECO:0000256" key="5">
    <source>
        <dbReference type="ARBA" id="ARBA00023136"/>
    </source>
</evidence>
<keyword evidence="3" id="KW-0732">Signal</keyword>
<feature type="domain" description="Ig-like" evidence="9">
    <location>
        <begin position="1938"/>
        <end position="2036"/>
    </location>
</feature>
<dbReference type="InterPro" id="IPR051170">
    <property type="entry name" value="Neural/epithelial_adhesion"/>
</dbReference>
<dbReference type="PROSITE" id="PS50835">
    <property type="entry name" value="IG_LIKE"/>
    <property type="match status" value="20"/>
</dbReference>
<evidence type="ECO:0000256" key="8">
    <source>
        <dbReference type="ARBA" id="ARBA00023319"/>
    </source>
</evidence>
<dbReference type="OrthoDB" id="5985519at2759"/>
<dbReference type="InterPro" id="IPR036179">
    <property type="entry name" value="Ig-like_dom_sf"/>
</dbReference>
<feature type="domain" description="Ig-like" evidence="9">
    <location>
        <begin position="34"/>
        <end position="129"/>
    </location>
</feature>
<dbReference type="SUPFAM" id="SSF48726">
    <property type="entry name" value="Immunoglobulin"/>
    <property type="match status" value="20"/>
</dbReference>
<organism evidence="10 11">
    <name type="scientific">Desmophyllum pertusum</name>
    <dbReference type="NCBI Taxonomy" id="174260"/>
    <lineage>
        <taxon>Eukaryota</taxon>
        <taxon>Metazoa</taxon>
        <taxon>Cnidaria</taxon>
        <taxon>Anthozoa</taxon>
        <taxon>Hexacorallia</taxon>
        <taxon>Scleractinia</taxon>
        <taxon>Caryophylliina</taxon>
        <taxon>Caryophylliidae</taxon>
        <taxon>Desmophyllum</taxon>
    </lineage>
</organism>
<keyword evidence="4" id="KW-0677">Repeat</keyword>
<keyword evidence="5" id="KW-0472">Membrane</keyword>
<feature type="domain" description="Ig-like" evidence="9">
    <location>
        <begin position="988"/>
        <end position="1088"/>
    </location>
</feature>
<feature type="domain" description="Ig-like" evidence="9">
    <location>
        <begin position="354"/>
        <end position="450"/>
    </location>
</feature>